<evidence type="ECO:0000313" key="5">
    <source>
        <dbReference type="Proteomes" id="UP001183246"/>
    </source>
</evidence>
<keyword evidence="3" id="KW-1133">Transmembrane helix</keyword>
<sequence length="281" mass="29243">MTSHMSKDELRAYAASELPPPWLWSVDAHLARCAECRTALRALTDPAELDAGWARLDAELDAPHGSRAESLLVRAGVPDHTARLLAATPVLRTSWFVAVVVTLSLGVVVGRAATPLLLLSTAPLLPLAGVAISFGPALDPTHEMAVVAPLHTFRLLLVRTAAVLATTVPAAMVASLVMPTSGVVMAGWPLPALALTSLGLSLMPRLGPVAAPVLVGCGWVTVLLICRPLTQGPPFPLTGVGQLAALAVALVATVTLMAGRDRFDSGRHLNASFPGTARRLS</sequence>
<keyword evidence="3" id="KW-0472">Membrane</keyword>
<gene>
    <name evidence="4" type="ORF">RM590_20460</name>
</gene>
<reference evidence="5" key="1">
    <citation type="submission" date="2023-07" db="EMBL/GenBank/DDBJ databases">
        <title>30 novel species of actinomycetes from the DSMZ collection.</title>
        <authorList>
            <person name="Nouioui I."/>
        </authorList>
    </citation>
    <scope>NUCLEOTIDE SEQUENCE [LARGE SCALE GENOMIC DNA]</scope>
    <source>
        <strain evidence="5">DSM 44938</strain>
    </source>
</reference>
<dbReference type="RefSeq" id="WP_311706096.1">
    <property type="nucleotide sequence ID" value="NZ_JAVREL010000012.1"/>
</dbReference>
<keyword evidence="5" id="KW-1185">Reference proteome</keyword>
<evidence type="ECO:0000313" key="4">
    <source>
        <dbReference type="EMBL" id="MDT0344963.1"/>
    </source>
</evidence>
<feature type="transmembrane region" description="Helical" evidence="3">
    <location>
        <begin position="156"/>
        <end position="177"/>
    </location>
</feature>
<keyword evidence="1" id="KW-0805">Transcription regulation</keyword>
<keyword evidence="2" id="KW-0804">Transcription</keyword>
<feature type="transmembrane region" description="Helical" evidence="3">
    <location>
        <begin position="90"/>
        <end position="110"/>
    </location>
</feature>
<evidence type="ECO:0000256" key="3">
    <source>
        <dbReference type="SAM" id="Phobius"/>
    </source>
</evidence>
<feature type="transmembrane region" description="Helical" evidence="3">
    <location>
        <begin position="242"/>
        <end position="259"/>
    </location>
</feature>
<evidence type="ECO:0000256" key="1">
    <source>
        <dbReference type="ARBA" id="ARBA00023015"/>
    </source>
</evidence>
<protein>
    <submittedName>
        <fullName evidence="4">Zf-HC2 domain-containing protein</fullName>
    </submittedName>
</protein>
<feature type="transmembrane region" description="Helical" evidence="3">
    <location>
        <begin position="209"/>
        <end position="230"/>
    </location>
</feature>
<feature type="transmembrane region" description="Helical" evidence="3">
    <location>
        <begin position="116"/>
        <end position="135"/>
    </location>
</feature>
<dbReference type="Proteomes" id="UP001183246">
    <property type="component" value="Unassembled WGS sequence"/>
</dbReference>
<dbReference type="EMBL" id="JAVREL010000012">
    <property type="protein sequence ID" value="MDT0344963.1"/>
    <property type="molecule type" value="Genomic_DNA"/>
</dbReference>
<evidence type="ECO:0000256" key="2">
    <source>
        <dbReference type="ARBA" id="ARBA00023163"/>
    </source>
</evidence>
<proteinExistence type="predicted"/>
<organism evidence="4 5">
    <name type="scientific">Streptomyces litchfieldiae</name>
    <dbReference type="NCBI Taxonomy" id="3075543"/>
    <lineage>
        <taxon>Bacteria</taxon>
        <taxon>Bacillati</taxon>
        <taxon>Actinomycetota</taxon>
        <taxon>Actinomycetes</taxon>
        <taxon>Kitasatosporales</taxon>
        <taxon>Streptomycetaceae</taxon>
        <taxon>Streptomyces</taxon>
    </lineage>
</organism>
<accession>A0ABU2MVU3</accession>
<feature type="transmembrane region" description="Helical" evidence="3">
    <location>
        <begin position="183"/>
        <end position="202"/>
    </location>
</feature>
<comment type="caution">
    <text evidence="4">The sequence shown here is derived from an EMBL/GenBank/DDBJ whole genome shotgun (WGS) entry which is preliminary data.</text>
</comment>
<name>A0ABU2MVU3_9ACTN</name>
<keyword evidence="3" id="KW-0812">Transmembrane</keyword>
<dbReference type="InterPro" id="IPR041916">
    <property type="entry name" value="Anti_sigma_zinc_sf"/>
</dbReference>
<dbReference type="Gene3D" id="1.10.10.1320">
    <property type="entry name" value="Anti-sigma factor, zinc-finger domain"/>
    <property type="match status" value="1"/>
</dbReference>